<protein>
    <submittedName>
        <fullName evidence="1">Putative phage protein (TIGR02216 family)</fullName>
    </submittedName>
</protein>
<sequence>MCAGRLAGLAGLWFGWSPEAFWRATPAELAVLVQAMAGDGAADGVDRATVARLMENFPDG</sequence>
<accession>A0A840Z1N7</accession>
<dbReference type="RefSeq" id="WP_343043145.1">
    <property type="nucleotide sequence ID" value="NZ_BAABIF010000030.1"/>
</dbReference>
<name>A0A840Z1N7_9SPHN</name>
<gene>
    <name evidence="1" type="ORF">FHR23_002574</name>
</gene>
<dbReference type="Pfam" id="PF09550">
    <property type="entry name" value="Phage_TAC_6"/>
    <property type="match status" value="1"/>
</dbReference>
<organism evidence="1 2">
    <name type="scientific">Stakelama sediminis</name>
    <dbReference type="NCBI Taxonomy" id="463200"/>
    <lineage>
        <taxon>Bacteria</taxon>
        <taxon>Pseudomonadati</taxon>
        <taxon>Pseudomonadota</taxon>
        <taxon>Alphaproteobacteria</taxon>
        <taxon>Sphingomonadales</taxon>
        <taxon>Sphingomonadaceae</taxon>
        <taxon>Stakelama</taxon>
    </lineage>
</organism>
<proteinExistence type="predicted"/>
<evidence type="ECO:0000313" key="1">
    <source>
        <dbReference type="EMBL" id="MBB5719626.1"/>
    </source>
</evidence>
<reference evidence="1 2" key="1">
    <citation type="submission" date="2020-08" db="EMBL/GenBank/DDBJ databases">
        <title>Genomic Encyclopedia of Type Strains, Phase IV (KMG-IV): sequencing the most valuable type-strain genomes for metagenomic binning, comparative biology and taxonomic classification.</title>
        <authorList>
            <person name="Goeker M."/>
        </authorList>
    </citation>
    <scope>NUCLEOTIDE SEQUENCE [LARGE SCALE GENOMIC DNA]</scope>
    <source>
        <strain evidence="1 2">DSM 27203</strain>
    </source>
</reference>
<dbReference type="AlphaFoldDB" id="A0A840Z1N7"/>
<keyword evidence="2" id="KW-1185">Reference proteome</keyword>
<comment type="caution">
    <text evidence="1">The sequence shown here is derived from an EMBL/GenBank/DDBJ whole genome shotgun (WGS) entry which is preliminary data.</text>
</comment>
<evidence type="ECO:0000313" key="2">
    <source>
        <dbReference type="Proteomes" id="UP000554342"/>
    </source>
</evidence>
<dbReference type="InterPro" id="IPR019056">
    <property type="entry name" value="Phage_TAC_6"/>
</dbReference>
<dbReference type="EMBL" id="JACIJI010000005">
    <property type="protein sequence ID" value="MBB5719626.1"/>
    <property type="molecule type" value="Genomic_DNA"/>
</dbReference>
<dbReference type="Proteomes" id="UP000554342">
    <property type="component" value="Unassembled WGS sequence"/>
</dbReference>